<evidence type="ECO:0000313" key="2">
    <source>
        <dbReference type="Proteomes" id="UP000240688"/>
    </source>
</evidence>
<name>A0A2H4P7J3_9CAUD</name>
<evidence type="ECO:0000313" key="1">
    <source>
        <dbReference type="EMBL" id="ATW58145.1"/>
    </source>
</evidence>
<gene>
    <name evidence="1" type="ORF">CNR35_00049</name>
</gene>
<accession>A0A2H4P7J3</accession>
<dbReference type="EMBL" id="MG018928">
    <property type="protein sequence ID" value="ATW58145.1"/>
    <property type="molecule type" value="Genomic_DNA"/>
</dbReference>
<keyword evidence="2" id="KW-1185">Reference proteome</keyword>
<proteinExistence type="predicted"/>
<sequence>MEVVIAALQGKTPAHIKEDYVLISSRGTKVMSFDTPAKAREWQTKQVEKHGASAPVLKLHKITTITQEL</sequence>
<protein>
    <submittedName>
        <fullName evidence="1">Uncharacterized protein</fullName>
    </submittedName>
</protein>
<organism evidence="1 2">
    <name type="scientific">Pseudomonas phage inbricus</name>
    <dbReference type="NCBI Taxonomy" id="2048976"/>
    <lineage>
        <taxon>Viruses</taxon>
        <taxon>Duplodnaviria</taxon>
        <taxon>Heunggongvirae</taxon>
        <taxon>Uroviricota</taxon>
        <taxon>Caudoviricetes</taxon>
        <taxon>Schitoviridae</taxon>
        <taxon>Rothmandenesvirinae</taxon>
        <taxon>Inbricusvirus</taxon>
        <taxon>Inbricusvirus inbricus</taxon>
    </lineage>
</organism>
<reference evidence="2" key="1">
    <citation type="submission" date="2017-09" db="EMBL/GenBank/DDBJ databases">
        <authorList>
            <person name="Djurhuus A.M."/>
            <person name="Carstens A.B."/>
            <person name="Hansen L.H."/>
        </authorList>
    </citation>
    <scope>NUCLEOTIDE SEQUENCE [LARGE SCALE GENOMIC DNA]</scope>
</reference>
<dbReference type="Proteomes" id="UP000240688">
    <property type="component" value="Segment"/>
</dbReference>